<dbReference type="InParanoid" id="D6Z2J4"/>
<proteinExistence type="predicted"/>
<dbReference type="HOGENOM" id="CLU_1737576_0_0_7"/>
<keyword evidence="2" id="KW-0472">Membrane</keyword>
<evidence type="ECO:0000256" key="1">
    <source>
        <dbReference type="SAM" id="Coils"/>
    </source>
</evidence>
<dbReference type="Proteomes" id="UP000001508">
    <property type="component" value="Chromosome"/>
</dbReference>
<keyword evidence="4" id="KW-1185">Reference proteome</keyword>
<evidence type="ECO:0008006" key="5">
    <source>
        <dbReference type="Google" id="ProtNLM"/>
    </source>
</evidence>
<evidence type="ECO:0000256" key="2">
    <source>
        <dbReference type="SAM" id="Phobius"/>
    </source>
</evidence>
<dbReference type="KEGG" id="dak:DaAHT2_1071"/>
<accession>D6Z2J4</accession>
<dbReference type="Pfam" id="PF06103">
    <property type="entry name" value="DUF948"/>
    <property type="match status" value="1"/>
</dbReference>
<reference evidence="4" key="1">
    <citation type="submission" date="2010-02" db="EMBL/GenBank/DDBJ databases">
        <title>Complete sequence of Desulfurivibrio alkaliphilus AHT2.</title>
        <authorList>
            <consortium name="US DOE Joint Genome Institute"/>
            <person name="Pitluck S."/>
            <person name="Chertkov O."/>
            <person name="Detter J.C."/>
            <person name="Han C."/>
            <person name="Tapia R."/>
            <person name="Larimer F."/>
            <person name="Land M."/>
            <person name="Hauser L."/>
            <person name="Kyrpides N."/>
            <person name="Mikhailova N."/>
            <person name="Sorokin D.Y."/>
            <person name="Muyzer G."/>
            <person name="Woyke T."/>
        </authorList>
    </citation>
    <scope>NUCLEOTIDE SEQUENCE [LARGE SCALE GENOMIC DNA]</scope>
    <source>
        <strain evidence="4">DSM 19089 / UNIQEM U267 / AHT2</strain>
    </source>
</reference>
<evidence type="ECO:0000313" key="3">
    <source>
        <dbReference type="EMBL" id="ADH85769.1"/>
    </source>
</evidence>
<protein>
    <recommendedName>
        <fullName evidence="5">DUF948 domain-containing protein</fullName>
    </recommendedName>
</protein>
<keyword evidence="2" id="KW-0812">Transmembrane</keyword>
<name>D6Z2J4_DESAT</name>
<keyword evidence="2" id="KW-1133">Transmembrane helix</keyword>
<dbReference type="AlphaFoldDB" id="D6Z2J4"/>
<keyword evidence="1" id="KW-0175">Coiled coil</keyword>
<dbReference type="InterPro" id="IPR009293">
    <property type="entry name" value="UPF0478"/>
</dbReference>
<dbReference type="STRING" id="589865.DaAHT2_1071"/>
<gene>
    <name evidence="3" type="ordered locus">DaAHT2_1071</name>
</gene>
<dbReference type="EMBL" id="CP001940">
    <property type="protein sequence ID" value="ADH85769.1"/>
    <property type="molecule type" value="Genomic_DNA"/>
</dbReference>
<sequence>MINCLHTAGLTAELSTNQPPGGKILTPLDIFLIFTAGSILILTAVLVPTLLQLKRTYKKAEETLQVLERELVPMSKKITAGAAEVELLAASCTAKLEETDEAIRAVRRAGDTLLLTSQALKDSVRPVISGVGGITAGLQMFARVLLGGKK</sequence>
<feature type="transmembrane region" description="Helical" evidence="2">
    <location>
        <begin position="30"/>
        <end position="51"/>
    </location>
</feature>
<organism evidence="3 4">
    <name type="scientific">Desulfurivibrio alkaliphilus (strain DSM 19089 / UNIQEM U267 / AHT2)</name>
    <dbReference type="NCBI Taxonomy" id="589865"/>
    <lineage>
        <taxon>Bacteria</taxon>
        <taxon>Pseudomonadati</taxon>
        <taxon>Thermodesulfobacteriota</taxon>
        <taxon>Desulfobulbia</taxon>
        <taxon>Desulfobulbales</taxon>
        <taxon>Desulfobulbaceae</taxon>
        <taxon>Desulfurivibrio</taxon>
    </lineage>
</organism>
<feature type="coiled-coil region" evidence="1">
    <location>
        <begin position="50"/>
        <end position="77"/>
    </location>
</feature>
<evidence type="ECO:0000313" key="4">
    <source>
        <dbReference type="Proteomes" id="UP000001508"/>
    </source>
</evidence>